<organism evidence="2 3">
    <name type="scientific">Ramlibacter lithotrophicus</name>
    <dbReference type="NCBI Taxonomy" id="2606681"/>
    <lineage>
        <taxon>Bacteria</taxon>
        <taxon>Pseudomonadati</taxon>
        <taxon>Pseudomonadota</taxon>
        <taxon>Betaproteobacteria</taxon>
        <taxon>Burkholderiales</taxon>
        <taxon>Comamonadaceae</taxon>
        <taxon>Ramlibacter</taxon>
    </lineage>
</organism>
<evidence type="ECO:0000259" key="1">
    <source>
        <dbReference type="Pfam" id="PF13566"/>
    </source>
</evidence>
<comment type="caution">
    <text evidence="2">The sequence shown here is derived from an EMBL/GenBank/DDBJ whole genome shotgun (WGS) entry which is preliminary data.</text>
</comment>
<dbReference type="AlphaFoldDB" id="A0A7X6I6U1"/>
<proteinExistence type="predicted"/>
<name>A0A7X6I6U1_9BURK</name>
<dbReference type="Pfam" id="PF13566">
    <property type="entry name" value="DUF4130"/>
    <property type="match status" value="1"/>
</dbReference>
<dbReference type="Proteomes" id="UP000521868">
    <property type="component" value="Unassembled WGS sequence"/>
</dbReference>
<protein>
    <submittedName>
        <fullName evidence="2">DUF4130 domain-containing protein</fullName>
    </submittedName>
</protein>
<feature type="domain" description="DUF4130" evidence="1">
    <location>
        <begin position="80"/>
        <end position="180"/>
    </location>
</feature>
<dbReference type="RefSeq" id="WP_168107882.1">
    <property type="nucleotide sequence ID" value="NZ_VTOX01000004.1"/>
</dbReference>
<evidence type="ECO:0000313" key="2">
    <source>
        <dbReference type="EMBL" id="NKE66758.1"/>
    </source>
</evidence>
<dbReference type="InterPro" id="IPR025404">
    <property type="entry name" value="DUF4130"/>
</dbReference>
<reference evidence="2 3" key="1">
    <citation type="journal article" date="2020" name="Nature">
        <title>Bacterial chemolithoautotrophy via manganese oxidation.</title>
        <authorList>
            <person name="Yu H."/>
            <person name="Leadbetter J.R."/>
        </authorList>
    </citation>
    <scope>NUCLEOTIDE SEQUENCE [LARGE SCALE GENOMIC DNA]</scope>
    <source>
        <strain evidence="2 3">RBP-1</strain>
    </source>
</reference>
<dbReference type="NCBIfam" id="TIGR03915">
    <property type="entry name" value="SAM_7_link_chp"/>
    <property type="match status" value="1"/>
</dbReference>
<dbReference type="EMBL" id="VTOX01000004">
    <property type="protein sequence ID" value="NKE66758.1"/>
    <property type="molecule type" value="Genomic_DNA"/>
</dbReference>
<gene>
    <name evidence="2" type="ORF">RAMLITH_13070</name>
</gene>
<sequence>MEARLASETDLAGFREEARLLLRQQVPPEAVRWHTAEAQNSDHFSDPGLDRPREIARAASAIVPASFLRLCEVVVLHHDPDRFALLYRLLWRLVHEPGLRNDPMDPDMLHAHQMAQSVRRDIHKMKAFVRFRLLAEGDAPPLQLAWYAPAHHILETAAPWFAKRNPQPRWAIFTPERSVEWDGRKLHYALGVPRSRAPAPEDGDEAWLALHRSVFEPRQEPEPEGP</sequence>
<evidence type="ECO:0000313" key="3">
    <source>
        <dbReference type="Proteomes" id="UP000521868"/>
    </source>
</evidence>
<dbReference type="InterPro" id="IPR023875">
    <property type="entry name" value="DNA_repair_put"/>
</dbReference>
<accession>A0A7X6I6U1</accession>
<keyword evidence="3" id="KW-1185">Reference proteome</keyword>